<feature type="compositionally biased region" description="Basic and acidic residues" evidence="1">
    <location>
        <begin position="1071"/>
        <end position="1087"/>
    </location>
</feature>
<feature type="region of interest" description="Disordered" evidence="1">
    <location>
        <begin position="1606"/>
        <end position="1654"/>
    </location>
</feature>
<feature type="compositionally biased region" description="Basic and acidic residues" evidence="1">
    <location>
        <begin position="1426"/>
        <end position="1438"/>
    </location>
</feature>
<feature type="compositionally biased region" description="Low complexity" evidence="1">
    <location>
        <begin position="714"/>
        <end position="727"/>
    </location>
</feature>
<feature type="region of interest" description="Disordered" evidence="1">
    <location>
        <begin position="2512"/>
        <end position="2541"/>
    </location>
</feature>
<feature type="compositionally biased region" description="Low complexity" evidence="1">
    <location>
        <begin position="800"/>
        <end position="823"/>
    </location>
</feature>
<feature type="region of interest" description="Disordered" evidence="1">
    <location>
        <begin position="533"/>
        <end position="558"/>
    </location>
</feature>
<dbReference type="SUPFAM" id="SSF56399">
    <property type="entry name" value="ADP-ribosylation"/>
    <property type="match status" value="1"/>
</dbReference>
<feature type="compositionally biased region" description="Low complexity" evidence="1">
    <location>
        <begin position="982"/>
        <end position="992"/>
    </location>
</feature>
<dbReference type="InterPro" id="IPR054695">
    <property type="entry name" value="Pierisin-like_dom"/>
</dbReference>
<accession>A0A1X0XSI2</accession>
<feature type="compositionally biased region" description="Low complexity" evidence="1">
    <location>
        <begin position="462"/>
        <end position="473"/>
    </location>
</feature>
<gene>
    <name evidence="4" type="ORF">B5M45_24395</name>
</gene>
<name>A0A1X0XSI2_MYCSI</name>
<evidence type="ECO:0000256" key="1">
    <source>
        <dbReference type="SAM" id="MobiDB-lite"/>
    </source>
</evidence>
<feature type="compositionally biased region" description="Low complexity" evidence="1">
    <location>
        <begin position="600"/>
        <end position="618"/>
    </location>
</feature>
<dbReference type="STRING" id="1784.VC42_02640"/>
<feature type="compositionally biased region" description="Polar residues" evidence="1">
    <location>
        <begin position="357"/>
        <end position="366"/>
    </location>
</feature>
<dbReference type="Pfam" id="PF25547">
    <property type="entry name" value="WXG100_2"/>
    <property type="match status" value="1"/>
</dbReference>
<evidence type="ECO:0000313" key="5">
    <source>
        <dbReference type="Proteomes" id="UP000193040"/>
    </source>
</evidence>
<feature type="compositionally biased region" description="Polar residues" evidence="1">
    <location>
        <begin position="2356"/>
        <end position="2371"/>
    </location>
</feature>
<feature type="compositionally biased region" description="Basic and acidic residues" evidence="1">
    <location>
        <begin position="956"/>
        <end position="977"/>
    </location>
</feature>
<feature type="compositionally biased region" description="Low complexity" evidence="1">
    <location>
        <begin position="533"/>
        <end position="543"/>
    </location>
</feature>
<evidence type="ECO:0000259" key="3">
    <source>
        <dbReference type="Pfam" id="PF25547"/>
    </source>
</evidence>
<feature type="compositionally biased region" description="Gly residues" evidence="1">
    <location>
        <begin position="728"/>
        <end position="738"/>
    </location>
</feature>
<feature type="region of interest" description="Disordered" evidence="1">
    <location>
        <begin position="1871"/>
        <end position="1898"/>
    </location>
</feature>
<feature type="region of interest" description="Disordered" evidence="1">
    <location>
        <begin position="2294"/>
        <end position="2427"/>
    </location>
</feature>
<dbReference type="EMBL" id="MZZM01000029">
    <property type="protein sequence ID" value="ORJ55861.1"/>
    <property type="molecule type" value="Genomic_DNA"/>
</dbReference>
<dbReference type="Pfam" id="PF22596">
    <property type="entry name" value="Scabin-like"/>
    <property type="match status" value="1"/>
</dbReference>
<feature type="compositionally biased region" description="Polar residues" evidence="1">
    <location>
        <begin position="384"/>
        <end position="401"/>
    </location>
</feature>
<feature type="compositionally biased region" description="Basic and acidic residues" evidence="1">
    <location>
        <begin position="1879"/>
        <end position="1898"/>
    </location>
</feature>
<dbReference type="InterPro" id="IPR057746">
    <property type="entry name" value="CpnT-like_N"/>
</dbReference>
<evidence type="ECO:0000313" key="4">
    <source>
        <dbReference type="EMBL" id="ORJ55861.1"/>
    </source>
</evidence>
<proteinExistence type="predicted"/>
<feature type="compositionally biased region" description="Gly residues" evidence="1">
    <location>
        <begin position="1093"/>
        <end position="1104"/>
    </location>
</feature>
<feature type="compositionally biased region" description="Low complexity" evidence="1">
    <location>
        <begin position="404"/>
        <end position="454"/>
    </location>
</feature>
<dbReference type="Gene3D" id="3.90.210.10">
    <property type="entry name" value="Heat-Labile Enterotoxin, subunit A"/>
    <property type="match status" value="1"/>
</dbReference>
<feature type="compositionally biased region" description="Polar residues" evidence="1">
    <location>
        <begin position="544"/>
        <end position="556"/>
    </location>
</feature>
<feature type="region of interest" description="Disordered" evidence="1">
    <location>
        <begin position="599"/>
        <end position="1112"/>
    </location>
</feature>
<feature type="domain" description="Outer membrane channel protein CpnT-like N-terminal" evidence="3">
    <location>
        <begin position="9"/>
        <end position="137"/>
    </location>
</feature>
<feature type="region of interest" description="Disordered" evidence="1">
    <location>
        <begin position="1959"/>
        <end position="1983"/>
    </location>
</feature>
<feature type="compositionally biased region" description="Basic and acidic residues" evidence="1">
    <location>
        <begin position="2527"/>
        <end position="2541"/>
    </location>
</feature>
<sequence length="2541" mass="260783">MGIEIPSELQWVAYLTGQQWPKGDETAMFALAGDWEGAAGRLSEVGPGLQRARLQVSSSLTGQTAGAAVGQFGALLSGDGSVSSVAGSMASLGDLAEQTGTQIQYTKLQILSSLAIAAYEIATALWEADFTFGASLAWIPAIEAITMAAVRELVEELGDRIAALLSQVVTKAGLKAVGQAAWEHLVPSVVEGVGMGVVQDLLIQDFQIVEGVRSGLDFQQTVDIAASALVGGVVGPVVHHGLVHVVGQSTSVVGKALSGAGTHFGVGVVANVAGTVATGGSVDAGDIFGGAAGGAPSGGIRSFERDKSHVVGGVETDFSTAPDTTKPTAPAPVTDFDAGTGGGGSGDPLFSDPSLPPQDNVQSATLDTSDDGAGPDSGGGQPVSVDSTGAGSVAQGNTTPPTDGVAHAGAASSSDAGSGPQRDVSASGGTSAAGAGHDARGSGQSSPGVSSGVADAGGTGGVSTSASSIVAGGDASASTPIRGAGQGGAGQSSGSVSGGAATTVTSKSAAGSAGHSAVPAGASTSVASSSHHSAASAPLASSGQGLVSGSTPSQASRFAHQPAGIPTATSGAAQPITHTAAHAQTTTTGNQQDRSIAALGSASADPSASTPSSAVAGSVPPPADTPAPAQADRGTGAPDVGAGIVSTPGPDQEEPASPPPAQLPTEHAASPASGGEPATPNEEQAAGLVRSVESDTSTPAMVSTDHLDGDPSLAAASVTTATASTGFGVAGGGDGGVEGFSVSDGVPQRDEHLDAAVSVPDPGLPVSGGSRSGVPQAPALGDGASVAGGEPDSETLNVRGAVSVSESGASGGDSPVSGSVSDSAGGGSRGTPTDKPGGSSSATGGAGRSSRPEPTVVARSAEGPVAGSVKPTSGGGEVSHEGRGSTANHIGNDTEPDGIGDGPTRSTPGAAAAGTDDVEPATTTVPSPHVSANGHDAHPFSDNNSHPSPNESSTAGDHDQDTPGSHHDPVEQSDTPHPHPTGPATTEPTAPAQRGEPRAGRAGSASPSHGSPHSPGGALAEPTADTADPHAGDPHDHNGRPENAAAEDLASVVEGDGVSGGSRGVVGASDSRVERELGEGSPERDAGPLRLRGGAGEQDVGGRGLESLPSAQLDPSVDLRDVTGLVDGAAVHFRTDDDPLFRDDTRDPADVFQSGFAPLDPTNTNLESFGRGRPGAFVSTTRDPQLNHLGPPTEARPRVFRYRIQAPGGIDINATAPHHQDVHEREIVFPGGIRRENIAGAEEVLSGPPGPLDLGPFIDNPNFDPGAPNPHFPTADRLDEPHWSDSDDDDDLTPTNTPRARPVSLDPSQTPDDIGAGNQGKPDLHTDDALPDHDAAPQRPPGGVGEEDIDDRDSGAHQNRSAVDASVRSHEPPASGAGELRDVMPDQPDNSLVAFPPHVEATAPSPLRSRSGLTEAAHVSGAARKPSHDPVEQSDTPHAHSAGPATTDTTDGGGEGVSRGGEPDSELVEQGDSSSDSHRAALAVKGSGVGLPVARAVHDDGAHQSFGRGAAEPHRGSSGFPVESDSVVAAGGWRGVRTPFEEWQRLVRADPERAAAVLADASKMLEDTGIEGEWVQRAYGGLSEGERRLNTRALAQVLVHRVLTGESYPGGKGGVRDRSGHHDNAENSDHDTDPSDHDNDHEPGPSHTGFASSQIETRDLLVSRGGEIALQLRRQTHQIYVGAGYRGTRLRVQVVDDGRVVTVFDPDTGDRIGRMITIDPNDGRTSHSVHAPDPNARILKVSSEAAIGFRLHGQRHQVRVGMDYVGTYVPIRIVDGRVVTVFDAQGRQIGESITIDPNGGRTSHSVHPPPDRNNRNLKVTDKGIITLSLNGQPHTVGVGKEFAGRRVGVRIVEDHAVTVVTVFEPQGRQIGGSITIDPNSDRTSHSVHPTRDPNNRNLKVTDKGIITLSLNGQPHTLGLGKQYADRRVRVQIVDDRVVTVFDSAGNQIGETVTINPDRNYSSVHSSVRGGAGGDGSGVKRERSASPIVVEPVAGVGSLHEHSLDQSRTGFRVQIGEYGDLTSDTTHWEPRFDPGNQVIIHHQMEPIGWLDNVFPMRDLDDPLRRVHPDFADADGFVHPRVRLDRVQLADTVREAQRRVPVPGAVLEGLGRVVHAELDRLMNNSRRGSVSRDGVVRIEPRRLTPADVQPHERPLIGQYGLFATPRAGTAHQGQILGIYLGALLHGEADEERARALHPGSHRYMMDVGGASSSKVSTYSADGGGNSTAFANTALLPFSPRQIPSYDHGRINAAFLGFRVDLTDNQGRPTHEYVSVLVGLDNLRPGDPVLVSYGTPFLNQFQGPSAREQRAQRRAADPEPKRIKTEHHETERMDIDASPQPRPTPQARPAQQFPAAGPSQSRGLTPQPARSSHPPQAPSGAGLSGRPAPPPVAGPSHSRGFPPQPPGSSSHRPPAPSGGGLFGRPAAPPPWVADLARQFAQPGGPPANLWTQFTRHALQPLPLAPAFVDQFSENIRRQIGSQRPEDQPDALVQYLQGWLERTQPYPIRGRVQVNIAAPPDSRVANRPANSRRDNDPEAPCLDRD</sequence>
<dbReference type="Proteomes" id="UP000193040">
    <property type="component" value="Unassembled WGS sequence"/>
</dbReference>
<feature type="region of interest" description="Disordered" evidence="1">
    <location>
        <begin position="1791"/>
        <end position="1817"/>
    </location>
</feature>
<comment type="caution">
    <text evidence="4">The sequence shown here is derived from an EMBL/GenBank/DDBJ whole genome shotgun (WGS) entry which is preliminary data.</text>
</comment>
<keyword evidence="5" id="KW-1185">Reference proteome</keyword>
<evidence type="ECO:0000259" key="2">
    <source>
        <dbReference type="Pfam" id="PF22596"/>
    </source>
</evidence>
<feature type="compositionally biased region" description="Basic and acidic residues" evidence="1">
    <location>
        <begin position="1322"/>
        <end position="1336"/>
    </location>
</feature>
<organism evidence="4 5">
    <name type="scientific">Mycobacterium simiae</name>
    <name type="common">Mycobacterium habana</name>
    <dbReference type="NCBI Taxonomy" id="1784"/>
    <lineage>
        <taxon>Bacteria</taxon>
        <taxon>Bacillati</taxon>
        <taxon>Actinomycetota</taxon>
        <taxon>Actinomycetes</taxon>
        <taxon>Mycobacteriales</taxon>
        <taxon>Mycobacteriaceae</taxon>
        <taxon>Mycobacterium</taxon>
        <taxon>Mycobacterium simiae complex</taxon>
    </lineage>
</organism>
<feature type="compositionally biased region" description="Polar residues" evidence="1">
    <location>
        <begin position="941"/>
        <end position="955"/>
    </location>
</feature>
<feature type="compositionally biased region" description="Low complexity" evidence="1">
    <location>
        <begin position="2344"/>
        <end position="2355"/>
    </location>
</feature>
<feature type="region of interest" description="Disordered" evidence="1">
    <location>
        <begin position="1503"/>
        <end position="1523"/>
    </location>
</feature>
<protein>
    <submittedName>
        <fullName evidence="4">Uncharacterized protein</fullName>
    </submittedName>
</protein>
<feature type="compositionally biased region" description="Basic and acidic residues" evidence="1">
    <location>
        <begin position="2304"/>
        <end position="2332"/>
    </location>
</feature>
<feature type="region of interest" description="Disordered" evidence="1">
    <location>
        <begin position="314"/>
        <end position="502"/>
    </location>
</feature>
<feature type="compositionally biased region" description="Low complexity" evidence="1">
    <location>
        <begin position="320"/>
        <end position="332"/>
    </location>
</feature>
<feature type="compositionally biased region" description="Low complexity" evidence="1">
    <location>
        <begin position="492"/>
        <end position="502"/>
    </location>
</feature>
<feature type="domain" description="Pierisin-like" evidence="2">
    <location>
        <begin position="1140"/>
        <end position="1246"/>
    </location>
</feature>
<feature type="region of interest" description="Disordered" evidence="1">
    <location>
        <begin position="1243"/>
        <end position="1479"/>
    </location>
</feature>
<reference evidence="4 5" key="1">
    <citation type="submission" date="2017-03" db="EMBL/GenBank/DDBJ databases">
        <title>Genomic insights into Mycobacterium simiae human colonization.</title>
        <authorList>
            <person name="Steffani J.L."/>
            <person name="Brunck M.E."/>
            <person name="Cruz E."/>
            <person name="Montiel R."/>
            <person name="Barona F."/>
        </authorList>
    </citation>
    <scope>NUCLEOTIDE SEQUENCE [LARGE SCALE GENOMIC DNA]</scope>
    <source>
        <strain evidence="4 5">MsiGto</strain>
    </source>
</reference>
<feature type="compositionally biased region" description="Basic and acidic residues" evidence="1">
    <location>
        <begin position="1027"/>
        <end position="1040"/>
    </location>
</feature>
<feature type="compositionally biased region" description="Basic and acidic residues" evidence="1">
    <location>
        <begin position="1274"/>
        <end position="1285"/>
    </location>
</feature>
<feature type="compositionally biased region" description="Basic and acidic residues" evidence="1">
    <location>
        <begin position="1614"/>
        <end position="1644"/>
    </location>
</feature>
<feature type="compositionally biased region" description="Low complexity" evidence="1">
    <location>
        <begin position="1000"/>
        <end position="1018"/>
    </location>
</feature>